<protein>
    <submittedName>
        <fullName evidence="9">4Fe-4S dicluster domain-containing protein</fullName>
    </submittedName>
</protein>
<dbReference type="InterPro" id="IPR017900">
    <property type="entry name" value="4Fe4S_Fe_S_CS"/>
</dbReference>
<dbReference type="AlphaFoldDB" id="A0A1I2VL76"/>
<dbReference type="PROSITE" id="PS00198">
    <property type="entry name" value="4FE4S_FER_1"/>
    <property type="match status" value="1"/>
</dbReference>
<dbReference type="PROSITE" id="PS51379">
    <property type="entry name" value="4FE4S_FER_2"/>
    <property type="match status" value="2"/>
</dbReference>
<gene>
    <name evidence="9" type="ORF">SAMN05660649_02988</name>
</gene>
<keyword evidence="4" id="KW-0677">Repeat</keyword>
<dbReference type="PANTHER" id="PTHR43687:SF6">
    <property type="entry name" value="L-ASPARTATE SEMIALDEHYDE SULFURTRANSFERASE IRON-SULFUR SUBUNIT"/>
    <property type="match status" value="1"/>
</dbReference>
<keyword evidence="1" id="KW-0813">Transport</keyword>
<dbReference type="GO" id="GO:0051539">
    <property type="term" value="F:4 iron, 4 sulfur cluster binding"/>
    <property type="evidence" value="ECO:0007669"/>
    <property type="project" value="UniProtKB-KW"/>
</dbReference>
<evidence type="ECO:0000313" key="9">
    <source>
        <dbReference type="EMBL" id="SFG87961.1"/>
    </source>
</evidence>
<evidence type="ECO:0000256" key="2">
    <source>
        <dbReference type="ARBA" id="ARBA00022485"/>
    </source>
</evidence>
<dbReference type="GO" id="GO:0046872">
    <property type="term" value="F:metal ion binding"/>
    <property type="evidence" value="ECO:0007669"/>
    <property type="project" value="UniProtKB-KW"/>
</dbReference>
<dbReference type="Proteomes" id="UP000199337">
    <property type="component" value="Unassembled WGS sequence"/>
</dbReference>
<dbReference type="Gene3D" id="3.30.70.20">
    <property type="match status" value="1"/>
</dbReference>
<dbReference type="SUPFAM" id="SSF54862">
    <property type="entry name" value="4Fe-4S ferredoxins"/>
    <property type="match status" value="1"/>
</dbReference>
<keyword evidence="10" id="KW-1185">Reference proteome</keyword>
<dbReference type="OrthoDB" id="9807879at2"/>
<dbReference type="RefSeq" id="WP_092472181.1">
    <property type="nucleotide sequence ID" value="NZ_FOOX01000011.1"/>
</dbReference>
<keyword evidence="3" id="KW-0479">Metal-binding</keyword>
<feature type="domain" description="4Fe-4S ferredoxin-type" evidence="8">
    <location>
        <begin position="2"/>
        <end position="31"/>
    </location>
</feature>
<proteinExistence type="predicted"/>
<keyword evidence="6" id="KW-0408">Iron</keyword>
<keyword evidence="5" id="KW-0249">Electron transport</keyword>
<evidence type="ECO:0000256" key="3">
    <source>
        <dbReference type="ARBA" id="ARBA00022723"/>
    </source>
</evidence>
<sequence length="62" mass="6453">MYVVTINQDTCEGCGECADNCPASILEMVDGKAQVTGELDDCLGCETCMSVCPSGAVKVEES</sequence>
<evidence type="ECO:0000313" key="10">
    <source>
        <dbReference type="Proteomes" id="UP000199337"/>
    </source>
</evidence>
<dbReference type="Pfam" id="PF12838">
    <property type="entry name" value="Fer4_7"/>
    <property type="match status" value="1"/>
</dbReference>
<dbReference type="PANTHER" id="PTHR43687">
    <property type="entry name" value="ADENYLYLSULFATE REDUCTASE, BETA SUBUNIT"/>
    <property type="match status" value="1"/>
</dbReference>
<keyword evidence="7" id="KW-0411">Iron-sulfur</keyword>
<evidence type="ECO:0000256" key="1">
    <source>
        <dbReference type="ARBA" id="ARBA00022448"/>
    </source>
</evidence>
<accession>A0A1I2VL76</accession>
<reference evidence="10" key="1">
    <citation type="submission" date="2016-10" db="EMBL/GenBank/DDBJ databases">
        <authorList>
            <person name="Varghese N."/>
            <person name="Submissions S."/>
        </authorList>
    </citation>
    <scope>NUCLEOTIDE SEQUENCE [LARGE SCALE GENOMIC DNA]</scope>
    <source>
        <strain evidence="10">DSM 17038</strain>
    </source>
</reference>
<name>A0A1I2VL76_9FIRM</name>
<evidence type="ECO:0000256" key="7">
    <source>
        <dbReference type="ARBA" id="ARBA00023014"/>
    </source>
</evidence>
<evidence type="ECO:0000259" key="8">
    <source>
        <dbReference type="PROSITE" id="PS51379"/>
    </source>
</evidence>
<dbReference type="EMBL" id="FOOX01000011">
    <property type="protein sequence ID" value="SFG87961.1"/>
    <property type="molecule type" value="Genomic_DNA"/>
</dbReference>
<dbReference type="InterPro" id="IPR050572">
    <property type="entry name" value="Fe-S_Ferredoxin"/>
</dbReference>
<keyword evidence="2" id="KW-0004">4Fe-4S</keyword>
<dbReference type="InterPro" id="IPR017896">
    <property type="entry name" value="4Fe4S_Fe-S-bd"/>
</dbReference>
<organism evidence="9 10">
    <name type="scientific">Desulfotruncus arcticus DSM 17038</name>
    <dbReference type="NCBI Taxonomy" id="1121424"/>
    <lineage>
        <taxon>Bacteria</taxon>
        <taxon>Bacillati</taxon>
        <taxon>Bacillota</taxon>
        <taxon>Clostridia</taxon>
        <taxon>Eubacteriales</taxon>
        <taxon>Desulfallaceae</taxon>
        <taxon>Desulfotruncus</taxon>
    </lineage>
</organism>
<feature type="domain" description="4Fe-4S ferredoxin-type" evidence="8">
    <location>
        <begin position="33"/>
        <end position="62"/>
    </location>
</feature>
<evidence type="ECO:0000256" key="4">
    <source>
        <dbReference type="ARBA" id="ARBA00022737"/>
    </source>
</evidence>
<evidence type="ECO:0000256" key="5">
    <source>
        <dbReference type="ARBA" id="ARBA00022982"/>
    </source>
</evidence>
<evidence type="ECO:0000256" key="6">
    <source>
        <dbReference type="ARBA" id="ARBA00023004"/>
    </source>
</evidence>
<dbReference type="STRING" id="341036.SAMN05660649_02988"/>